<sequence>MSDFSIFSLFTAGLACLIPLTSAYTKPVGAEPKGNPIYTPGLHTVVPAGTPYTITWDPTTDGTITLVLLKGPETNAIAQYAIIENYPNTGSFIWSPKDDLEPSSGDTGYGIQLIVDATGQYQYTTQFGISNDHYSPGSYGTSSSSASSAATSSSSTSSISSGWSSILSTGYAAPTGGHPHGSNGTHAHPTGWSHNTTTKAHPTGTVTKSTLLVSSSAPISTSYAPASTSAASAPLPTNAGSSVTASFVGLVFAAGVAVFAL</sequence>
<dbReference type="EMBL" id="JAWDJX010000018">
    <property type="protein sequence ID" value="KAK3052968.1"/>
    <property type="molecule type" value="Genomic_DNA"/>
</dbReference>
<dbReference type="Pfam" id="PF10342">
    <property type="entry name" value="Kre9_KNH"/>
    <property type="match status" value="1"/>
</dbReference>
<evidence type="ECO:0000313" key="6">
    <source>
        <dbReference type="Proteomes" id="UP001271007"/>
    </source>
</evidence>
<feature type="region of interest" description="Disordered" evidence="2">
    <location>
        <begin position="174"/>
        <end position="197"/>
    </location>
</feature>
<dbReference type="AlphaFoldDB" id="A0AAJ0DN15"/>
<dbReference type="InterPro" id="IPR018466">
    <property type="entry name" value="Kre9/Knh1-like_N"/>
</dbReference>
<evidence type="ECO:0000256" key="1">
    <source>
        <dbReference type="ARBA" id="ARBA00022729"/>
    </source>
</evidence>
<protein>
    <recommendedName>
        <fullName evidence="4">Yeast cell wall synthesis Kre9/Knh1-like N-terminal domain-containing protein</fullName>
    </recommendedName>
</protein>
<reference evidence="5" key="1">
    <citation type="submission" date="2023-04" db="EMBL/GenBank/DDBJ databases">
        <title>Black Yeasts Isolated from many extreme environments.</title>
        <authorList>
            <person name="Coleine C."/>
            <person name="Stajich J.E."/>
            <person name="Selbmann L."/>
        </authorList>
    </citation>
    <scope>NUCLEOTIDE SEQUENCE</scope>
    <source>
        <strain evidence="5">CCFEE 5312</strain>
    </source>
</reference>
<comment type="caution">
    <text evidence="5">The sequence shown here is derived from an EMBL/GenBank/DDBJ whole genome shotgun (WGS) entry which is preliminary data.</text>
</comment>
<organism evidence="5 6">
    <name type="scientific">Extremus antarcticus</name>
    <dbReference type="NCBI Taxonomy" id="702011"/>
    <lineage>
        <taxon>Eukaryota</taxon>
        <taxon>Fungi</taxon>
        <taxon>Dikarya</taxon>
        <taxon>Ascomycota</taxon>
        <taxon>Pezizomycotina</taxon>
        <taxon>Dothideomycetes</taxon>
        <taxon>Dothideomycetidae</taxon>
        <taxon>Mycosphaerellales</taxon>
        <taxon>Extremaceae</taxon>
        <taxon>Extremus</taxon>
    </lineage>
</organism>
<gene>
    <name evidence="5" type="ORF">LTR09_006032</name>
</gene>
<keyword evidence="6" id="KW-1185">Reference proteome</keyword>
<keyword evidence="1 3" id="KW-0732">Signal</keyword>
<dbReference type="PANTHER" id="PTHR40633:SF1">
    <property type="entry name" value="GPI ANCHORED SERINE-THREONINE RICH PROTEIN (AFU_ORTHOLOGUE AFUA_1G03630)"/>
    <property type="match status" value="1"/>
</dbReference>
<evidence type="ECO:0000313" key="5">
    <source>
        <dbReference type="EMBL" id="KAK3052968.1"/>
    </source>
</evidence>
<feature type="domain" description="Yeast cell wall synthesis Kre9/Knh1-like N-terminal" evidence="4">
    <location>
        <begin position="39"/>
        <end position="129"/>
    </location>
</feature>
<feature type="chain" id="PRO_5042475411" description="Yeast cell wall synthesis Kre9/Knh1-like N-terminal domain-containing protein" evidence="3">
    <location>
        <begin position="24"/>
        <end position="261"/>
    </location>
</feature>
<proteinExistence type="predicted"/>
<dbReference type="InterPro" id="IPR052982">
    <property type="entry name" value="SRP1/TIP1-like"/>
</dbReference>
<name>A0AAJ0DN15_9PEZI</name>
<feature type="region of interest" description="Disordered" evidence="2">
    <location>
        <begin position="138"/>
        <end position="159"/>
    </location>
</feature>
<evidence type="ECO:0000256" key="2">
    <source>
        <dbReference type="SAM" id="MobiDB-lite"/>
    </source>
</evidence>
<evidence type="ECO:0000259" key="4">
    <source>
        <dbReference type="Pfam" id="PF10342"/>
    </source>
</evidence>
<dbReference type="PANTHER" id="PTHR40633">
    <property type="entry name" value="MATRIX PROTEIN, PUTATIVE (AFU_ORTHOLOGUE AFUA_8G05410)-RELATED"/>
    <property type="match status" value="1"/>
</dbReference>
<evidence type="ECO:0000256" key="3">
    <source>
        <dbReference type="SAM" id="SignalP"/>
    </source>
</evidence>
<dbReference type="Proteomes" id="UP001271007">
    <property type="component" value="Unassembled WGS sequence"/>
</dbReference>
<feature type="signal peptide" evidence="3">
    <location>
        <begin position="1"/>
        <end position="23"/>
    </location>
</feature>
<accession>A0AAJ0DN15</accession>